<keyword evidence="2" id="KW-1185">Reference proteome</keyword>
<gene>
    <name evidence="1" type="ORF">LTS18_013690</name>
</gene>
<name>A0ACC3DHW5_9PEZI</name>
<sequence>GHVDDAPHMGDRLDTIYRPKDAPPPPPEVVRTYGSGLWGAAGGGGGTKKTEAPPSARESVREVGPRRRWSLNEGDHS</sequence>
<evidence type="ECO:0000313" key="2">
    <source>
        <dbReference type="Proteomes" id="UP001186974"/>
    </source>
</evidence>
<organism evidence="1 2">
    <name type="scientific">Coniosporium uncinatum</name>
    <dbReference type="NCBI Taxonomy" id="93489"/>
    <lineage>
        <taxon>Eukaryota</taxon>
        <taxon>Fungi</taxon>
        <taxon>Dikarya</taxon>
        <taxon>Ascomycota</taxon>
        <taxon>Pezizomycotina</taxon>
        <taxon>Dothideomycetes</taxon>
        <taxon>Dothideomycetes incertae sedis</taxon>
        <taxon>Coniosporium</taxon>
    </lineage>
</organism>
<comment type="caution">
    <text evidence="1">The sequence shown here is derived from an EMBL/GenBank/DDBJ whole genome shotgun (WGS) entry which is preliminary data.</text>
</comment>
<reference evidence="1" key="1">
    <citation type="submission" date="2024-09" db="EMBL/GenBank/DDBJ databases">
        <title>Black Yeasts Isolated from many extreme environments.</title>
        <authorList>
            <person name="Coleine C."/>
            <person name="Stajich J.E."/>
            <person name="Selbmann L."/>
        </authorList>
    </citation>
    <scope>NUCLEOTIDE SEQUENCE</scope>
    <source>
        <strain evidence="1">CCFEE 5737</strain>
    </source>
</reference>
<dbReference type="Proteomes" id="UP001186974">
    <property type="component" value="Unassembled WGS sequence"/>
</dbReference>
<feature type="non-terminal residue" evidence="1">
    <location>
        <position position="1"/>
    </location>
</feature>
<accession>A0ACC3DHW5</accession>
<evidence type="ECO:0000313" key="1">
    <source>
        <dbReference type="EMBL" id="KAK3076184.1"/>
    </source>
</evidence>
<protein>
    <submittedName>
        <fullName evidence="1">Uncharacterized protein</fullName>
    </submittedName>
</protein>
<dbReference type="EMBL" id="JAWDJW010004263">
    <property type="protein sequence ID" value="KAK3076184.1"/>
    <property type="molecule type" value="Genomic_DNA"/>
</dbReference>
<proteinExistence type="predicted"/>